<dbReference type="EMBL" id="FNZZ01000003">
    <property type="protein sequence ID" value="SEL32784.1"/>
    <property type="molecule type" value="Genomic_DNA"/>
</dbReference>
<gene>
    <name evidence="2" type="ORF">SAMN05216382_1804</name>
</gene>
<evidence type="ECO:0000313" key="2">
    <source>
        <dbReference type="EMBL" id="SEL32784.1"/>
    </source>
</evidence>
<dbReference type="RefSeq" id="WP_143051840.1">
    <property type="nucleotide sequence ID" value="NZ_FNZZ01000003.1"/>
</dbReference>
<proteinExistence type="predicted"/>
<evidence type="ECO:0000256" key="1">
    <source>
        <dbReference type="SAM" id="SignalP"/>
    </source>
</evidence>
<keyword evidence="3" id="KW-1185">Reference proteome</keyword>
<dbReference type="AlphaFoldDB" id="A0A1H7PBI8"/>
<protein>
    <recommendedName>
        <fullName evidence="4">Porin</fullName>
    </recommendedName>
</protein>
<dbReference type="InterPro" id="IPR010239">
    <property type="entry name" value="CHP02001"/>
</dbReference>
<dbReference type="OrthoDB" id="7503770at2"/>
<feature type="signal peptide" evidence="1">
    <location>
        <begin position="1"/>
        <end position="21"/>
    </location>
</feature>
<name>A0A1H7PBI8_9SPHN</name>
<organism evidence="2 3">
    <name type="scientific">Sphingomonas palmae</name>
    <dbReference type="NCBI Taxonomy" id="1855283"/>
    <lineage>
        <taxon>Bacteria</taxon>
        <taxon>Pseudomonadati</taxon>
        <taxon>Pseudomonadota</taxon>
        <taxon>Alphaproteobacteria</taxon>
        <taxon>Sphingomonadales</taxon>
        <taxon>Sphingomonadaceae</taxon>
        <taxon>Sphingomonas</taxon>
    </lineage>
</organism>
<evidence type="ECO:0000313" key="3">
    <source>
        <dbReference type="Proteomes" id="UP000199214"/>
    </source>
</evidence>
<reference evidence="3" key="1">
    <citation type="submission" date="2016-10" db="EMBL/GenBank/DDBJ databases">
        <authorList>
            <person name="Varghese N."/>
            <person name="Submissions S."/>
        </authorList>
    </citation>
    <scope>NUCLEOTIDE SEQUENCE [LARGE SCALE GENOMIC DNA]</scope>
    <source>
        <strain evidence="3">JS21-1</strain>
    </source>
</reference>
<feature type="chain" id="PRO_5011559456" description="Porin" evidence="1">
    <location>
        <begin position="22"/>
        <end position="245"/>
    </location>
</feature>
<evidence type="ECO:0008006" key="4">
    <source>
        <dbReference type="Google" id="ProtNLM"/>
    </source>
</evidence>
<dbReference type="Gene3D" id="2.40.160.10">
    <property type="entry name" value="Porin"/>
    <property type="match status" value="1"/>
</dbReference>
<dbReference type="Pfam" id="PF09694">
    <property type="entry name" value="Gcw_chp"/>
    <property type="match status" value="1"/>
</dbReference>
<sequence length="245" mass="25518">MRNSALVAWALLAATAVPAQAQVTPHASVEATTDERRRGISWSDGEGALAASARLDLSSGFDIGVRALTTRGDPRHGGADAVFEPTLGYSQLLGGFRLDAFATGHVFTNGDGPLDYYEGGASANYTLGPAQAGVEARYAPSQDAIGGSNLYLALRGRVGVPLTPFSFTASAGRSSGAVDDFGRAARLRPDGTYYDWSFGVQHATGPLVLTVEYTGTDIDDTRALSPFAARNNAGDRIAARAALSF</sequence>
<dbReference type="Proteomes" id="UP000199214">
    <property type="component" value="Unassembled WGS sequence"/>
</dbReference>
<dbReference type="STRING" id="1855283.SAMN05216382_1804"/>
<keyword evidence="1" id="KW-0732">Signal</keyword>
<accession>A0A1H7PBI8</accession>
<dbReference type="InterPro" id="IPR023614">
    <property type="entry name" value="Porin_dom_sf"/>
</dbReference>